<accession>A0A9W7C3I7</accession>
<feature type="region of interest" description="Disordered" evidence="1">
    <location>
        <begin position="1"/>
        <end position="30"/>
    </location>
</feature>
<proteinExistence type="predicted"/>
<dbReference type="AlphaFoldDB" id="A0A9W7C3I7"/>
<protein>
    <submittedName>
        <fullName evidence="2">Uncharacterized protein</fullName>
    </submittedName>
</protein>
<name>A0A9W7C3I7_9STRA</name>
<sequence>MLVTNELEPLAKLSGVSNGGGERQDGAVSRADDALQSVALGTIERVNLVEPSPRNTLLPDSTKRPRPIP</sequence>
<evidence type="ECO:0000313" key="2">
    <source>
        <dbReference type="EMBL" id="GMH97345.1"/>
    </source>
</evidence>
<comment type="caution">
    <text evidence="2">The sequence shown here is derived from an EMBL/GenBank/DDBJ whole genome shotgun (WGS) entry which is preliminary data.</text>
</comment>
<feature type="non-terminal residue" evidence="2">
    <location>
        <position position="69"/>
    </location>
</feature>
<reference evidence="3" key="1">
    <citation type="journal article" date="2023" name="Commun. Biol.">
        <title>Genome analysis of Parmales, the sister group of diatoms, reveals the evolutionary specialization of diatoms from phago-mixotrophs to photoautotrophs.</title>
        <authorList>
            <person name="Ban H."/>
            <person name="Sato S."/>
            <person name="Yoshikawa S."/>
            <person name="Yamada K."/>
            <person name="Nakamura Y."/>
            <person name="Ichinomiya M."/>
            <person name="Sato N."/>
            <person name="Blanc-Mathieu R."/>
            <person name="Endo H."/>
            <person name="Kuwata A."/>
            <person name="Ogata H."/>
        </authorList>
    </citation>
    <scope>NUCLEOTIDE SEQUENCE [LARGE SCALE GENOMIC DNA]</scope>
</reference>
<evidence type="ECO:0000313" key="3">
    <source>
        <dbReference type="Proteomes" id="UP001162640"/>
    </source>
</evidence>
<gene>
    <name evidence="2" type="ORF">TL16_g13349</name>
</gene>
<dbReference type="Proteomes" id="UP001162640">
    <property type="component" value="Unassembled WGS sequence"/>
</dbReference>
<evidence type="ECO:0000256" key="1">
    <source>
        <dbReference type="SAM" id="MobiDB-lite"/>
    </source>
</evidence>
<organism evidence="2 3">
    <name type="scientific">Triparma laevis f. inornata</name>
    <dbReference type="NCBI Taxonomy" id="1714386"/>
    <lineage>
        <taxon>Eukaryota</taxon>
        <taxon>Sar</taxon>
        <taxon>Stramenopiles</taxon>
        <taxon>Ochrophyta</taxon>
        <taxon>Bolidophyceae</taxon>
        <taxon>Parmales</taxon>
        <taxon>Triparmaceae</taxon>
        <taxon>Triparma</taxon>
    </lineage>
</organism>
<dbReference type="EMBL" id="BLQM01000764">
    <property type="protein sequence ID" value="GMH97345.1"/>
    <property type="molecule type" value="Genomic_DNA"/>
</dbReference>
<feature type="region of interest" description="Disordered" evidence="1">
    <location>
        <begin position="50"/>
        <end position="69"/>
    </location>
</feature>